<dbReference type="InterPro" id="IPR036953">
    <property type="entry name" value="GreA/GreB_C_sf"/>
</dbReference>
<dbReference type="InterPro" id="IPR036805">
    <property type="entry name" value="Tscrpt_elong_fac_GreA/B_N_sf"/>
</dbReference>
<dbReference type="SUPFAM" id="SSF46557">
    <property type="entry name" value="GreA transcript cleavage protein, N-terminal domain"/>
    <property type="match status" value="1"/>
</dbReference>
<dbReference type="Pfam" id="PF03449">
    <property type="entry name" value="GreA_GreB_N"/>
    <property type="match status" value="1"/>
</dbReference>
<reference evidence="12 13" key="1">
    <citation type="journal article" date="2016" name="Nat. Commun.">
        <title>Thousands of microbial genomes shed light on interconnected biogeochemical processes in an aquifer system.</title>
        <authorList>
            <person name="Anantharaman K."/>
            <person name="Brown C.T."/>
            <person name="Hug L.A."/>
            <person name="Sharon I."/>
            <person name="Castelle C.J."/>
            <person name="Probst A.J."/>
            <person name="Thomas B.C."/>
            <person name="Singh A."/>
            <person name="Wilkins M.J."/>
            <person name="Karaoz U."/>
            <person name="Brodie E.L."/>
            <person name="Williams K.H."/>
            <person name="Hubbard S.S."/>
            <person name="Banfield J.F."/>
        </authorList>
    </citation>
    <scope>NUCLEOTIDE SEQUENCE [LARGE SCALE GENOMIC DNA]</scope>
</reference>
<dbReference type="PANTHER" id="PTHR30437:SF4">
    <property type="entry name" value="TRANSCRIPTION ELONGATION FACTOR GREA"/>
    <property type="match status" value="1"/>
</dbReference>
<protein>
    <recommendedName>
        <fullName evidence="2 8">Transcription elongation factor GreA</fullName>
    </recommendedName>
    <alternativeName>
        <fullName evidence="7 8">Transcript cleavage factor GreA</fullName>
    </alternativeName>
</protein>
<name>A0A1F7ILQ8_9BACT</name>
<comment type="function">
    <text evidence="6 8 9">Necessary for efficient RNA polymerase transcription elongation past template-encoded arresting sites. The arresting sites in DNA have the property of trapping a certain fraction of elongating RNA polymerases that pass through, resulting in locked ternary complexes. Cleavage of the nascent transcript by cleavage factors such as GreA or GreB allows the resumption of elongation from the new 3'terminus. GreA releases sequences of 2 to 3 nucleotides.</text>
</comment>
<dbReference type="EMBL" id="MGAI01000031">
    <property type="protein sequence ID" value="OGK44321.1"/>
    <property type="molecule type" value="Genomic_DNA"/>
</dbReference>
<dbReference type="PROSITE" id="PS00830">
    <property type="entry name" value="GREAB_2"/>
    <property type="match status" value="1"/>
</dbReference>
<keyword evidence="5 8" id="KW-0804">Transcription</keyword>
<keyword evidence="12" id="KW-0648">Protein biosynthesis</keyword>
<evidence type="ECO:0000259" key="11">
    <source>
        <dbReference type="Pfam" id="PF03449"/>
    </source>
</evidence>
<dbReference type="FunFam" id="1.10.287.180:FF:000001">
    <property type="entry name" value="Transcription elongation factor GreA"/>
    <property type="match status" value="1"/>
</dbReference>
<dbReference type="GO" id="GO:0032784">
    <property type="term" value="P:regulation of DNA-templated transcription elongation"/>
    <property type="evidence" value="ECO:0007669"/>
    <property type="project" value="UniProtKB-UniRule"/>
</dbReference>
<evidence type="ECO:0000259" key="10">
    <source>
        <dbReference type="Pfam" id="PF01272"/>
    </source>
</evidence>
<dbReference type="Proteomes" id="UP000178040">
    <property type="component" value="Unassembled WGS sequence"/>
</dbReference>
<evidence type="ECO:0000256" key="6">
    <source>
        <dbReference type="ARBA" id="ARBA00024916"/>
    </source>
</evidence>
<dbReference type="Gene3D" id="1.10.287.180">
    <property type="entry name" value="Transcription elongation factor, GreA/GreB, N-terminal domain"/>
    <property type="match status" value="1"/>
</dbReference>
<sequence>MKKVQLTQQGLDNLKKEYEEFSKVRRPKAIERLKTARAMGDLSENSEYSAAKEDLALVEGRIQEIEELLKNVEVVQNNSHSNTVTLGSRVKVIHNDTEDELQIVGEFEADPINKKLSSISPIGKALINRKVGEEVEIEVPAGKLKYKILEIK</sequence>
<evidence type="ECO:0000256" key="3">
    <source>
        <dbReference type="ARBA" id="ARBA00023015"/>
    </source>
</evidence>
<dbReference type="NCBIfam" id="NF001263">
    <property type="entry name" value="PRK00226.1-4"/>
    <property type="match status" value="1"/>
</dbReference>
<dbReference type="PIRSF" id="PIRSF006092">
    <property type="entry name" value="GreA_GreB"/>
    <property type="match status" value="1"/>
</dbReference>
<dbReference type="GO" id="GO:0003746">
    <property type="term" value="F:translation elongation factor activity"/>
    <property type="evidence" value="ECO:0007669"/>
    <property type="project" value="UniProtKB-KW"/>
</dbReference>
<evidence type="ECO:0000256" key="4">
    <source>
        <dbReference type="ARBA" id="ARBA00023125"/>
    </source>
</evidence>
<evidence type="ECO:0000256" key="2">
    <source>
        <dbReference type="ARBA" id="ARBA00013729"/>
    </source>
</evidence>
<dbReference type="Pfam" id="PF01272">
    <property type="entry name" value="GreA_GreB"/>
    <property type="match status" value="1"/>
</dbReference>
<dbReference type="NCBIfam" id="TIGR01462">
    <property type="entry name" value="greA"/>
    <property type="match status" value="1"/>
</dbReference>
<dbReference type="InterPro" id="IPR001437">
    <property type="entry name" value="Tscrpt_elong_fac_GreA/B_C"/>
</dbReference>
<keyword evidence="12" id="KW-0251">Elongation factor</keyword>
<dbReference type="PANTHER" id="PTHR30437">
    <property type="entry name" value="TRANSCRIPTION ELONGATION FACTOR GREA"/>
    <property type="match status" value="1"/>
</dbReference>
<dbReference type="InterPro" id="IPR028624">
    <property type="entry name" value="Tscrpt_elong_fac_GreA/B"/>
</dbReference>
<evidence type="ECO:0000256" key="8">
    <source>
        <dbReference type="HAMAP-Rule" id="MF_00105"/>
    </source>
</evidence>
<dbReference type="GO" id="GO:0070063">
    <property type="term" value="F:RNA polymerase binding"/>
    <property type="evidence" value="ECO:0007669"/>
    <property type="project" value="InterPro"/>
</dbReference>
<keyword evidence="3 8" id="KW-0805">Transcription regulation</keyword>
<dbReference type="InterPro" id="IPR023459">
    <property type="entry name" value="Tscrpt_elong_fac_GreA/B_fam"/>
</dbReference>
<feature type="domain" description="Transcription elongation factor GreA/GreB N-terminal" evidence="11">
    <location>
        <begin position="5"/>
        <end position="74"/>
    </location>
</feature>
<dbReference type="GO" id="GO:0006354">
    <property type="term" value="P:DNA-templated transcription elongation"/>
    <property type="evidence" value="ECO:0007669"/>
    <property type="project" value="TreeGrafter"/>
</dbReference>
<dbReference type="SUPFAM" id="SSF54534">
    <property type="entry name" value="FKBP-like"/>
    <property type="match status" value="1"/>
</dbReference>
<evidence type="ECO:0000256" key="5">
    <source>
        <dbReference type="ARBA" id="ARBA00023163"/>
    </source>
</evidence>
<dbReference type="InterPro" id="IPR006359">
    <property type="entry name" value="Tscrpt_elong_fac_GreA"/>
</dbReference>
<evidence type="ECO:0000313" key="13">
    <source>
        <dbReference type="Proteomes" id="UP000178040"/>
    </source>
</evidence>
<comment type="caution">
    <text evidence="12">The sequence shown here is derived from an EMBL/GenBank/DDBJ whole genome shotgun (WGS) entry which is preliminary data.</text>
</comment>
<dbReference type="InterPro" id="IPR018151">
    <property type="entry name" value="TF_GreA/GreB_CS"/>
</dbReference>
<dbReference type="GO" id="GO:0003677">
    <property type="term" value="F:DNA binding"/>
    <property type="evidence" value="ECO:0007669"/>
    <property type="project" value="UniProtKB-UniRule"/>
</dbReference>
<dbReference type="AlphaFoldDB" id="A0A1F7ILQ8"/>
<dbReference type="Gene3D" id="3.10.50.30">
    <property type="entry name" value="Transcription elongation factor, GreA/GreB, C-terminal domain"/>
    <property type="match status" value="1"/>
</dbReference>
<keyword evidence="4 8" id="KW-0238">DNA-binding</keyword>
<keyword evidence="8" id="KW-0175">Coiled coil</keyword>
<evidence type="ECO:0000313" key="12">
    <source>
        <dbReference type="EMBL" id="OGK44321.1"/>
    </source>
</evidence>
<proteinExistence type="inferred from homology"/>
<gene>
    <name evidence="8" type="primary">greA</name>
    <name evidence="12" type="ORF">A3B40_01610</name>
</gene>
<evidence type="ECO:0000256" key="1">
    <source>
        <dbReference type="ARBA" id="ARBA00008213"/>
    </source>
</evidence>
<comment type="similarity">
    <text evidence="1 8 9">Belongs to the GreA/GreB family.</text>
</comment>
<dbReference type="HAMAP" id="MF_00105">
    <property type="entry name" value="GreA_GreB"/>
    <property type="match status" value="1"/>
</dbReference>
<organism evidence="12 13">
    <name type="scientific">Candidatus Roizmanbacteria bacterium RIFCSPLOWO2_01_FULL_37_16</name>
    <dbReference type="NCBI Taxonomy" id="1802058"/>
    <lineage>
        <taxon>Bacteria</taxon>
        <taxon>Candidatus Roizmaniibacteriota</taxon>
    </lineage>
</organism>
<accession>A0A1F7ILQ8</accession>
<evidence type="ECO:0000256" key="9">
    <source>
        <dbReference type="RuleBase" id="RU000556"/>
    </source>
</evidence>
<dbReference type="InterPro" id="IPR022691">
    <property type="entry name" value="Tscrpt_elong_fac_GreA/B_N"/>
</dbReference>
<feature type="domain" description="Transcription elongation factor GreA/GreB C-terminal" evidence="10">
    <location>
        <begin position="81"/>
        <end position="152"/>
    </location>
</feature>
<evidence type="ECO:0000256" key="7">
    <source>
        <dbReference type="ARBA" id="ARBA00030776"/>
    </source>
</evidence>
<feature type="coiled-coil region" evidence="8">
    <location>
        <begin position="48"/>
        <end position="78"/>
    </location>
</feature>